<sequence length="398" mass="45865">MRIALKTIFLGMLLLALAACGRKVNPEAGGAFESDSLSYLQLENQCARNQIVQEPVTREIAYMYADFQARFPMAFFSIPERFYDYKIPLIINVDDMEKKLAQLKAKALDEAMLSKNLSGLAIDLFYLYQHSMRYEGQKCQFGMLMKKQFNDTRPYLEMKDYCREKDCSPKIIDALTGSQAQFVQERVVKMCRSFDPSNTNCQAQYNVQSKNRKVSTLLSHYQKRFEKERYDKLFVLRDSHLKFQCEQNEAQVVTMNLKVLSNGWDTEKLGRMLSYVSQMWTRGSFKLAIEIVEEKGSDVIEIIPTNGGISYVPDEDNTQVYLSQSLDAITQKKVLAHEFGHVLGFPDCYTEFYDGQKSDLVYYEISAEDTNIMCSLKSGVSVPDNYLQMLREKSCVFN</sequence>
<keyword evidence="2" id="KW-1185">Reference proteome</keyword>
<dbReference type="EMBL" id="CP025704">
    <property type="protein sequence ID" value="AUN97201.1"/>
    <property type="molecule type" value="Genomic_DNA"/>
</dbReference>
<proteinExistence type="predicted"/>
<accession>A0A2K9NNU9</accession>
<dbReference type="RefSeq" id="WP_102242496.1">
    <property type="nucleotide sequence ID" value="NZ_CP025704.1"/>
</dbReference>
<dbReference type="Gene3D" id="3.40.390.10">
    <property type="entry name" value="Collagenase (Catalytic Domain)"/>
    <property type="match status" value="1"/>
</dbReference>
<reference evidence="1 2" key="1">
    <citation type="submission" date="2018-01" db="EMBL/GenBank/DDBJ databases">
        <title>Complete genome sequence of Bacteriovorax stolpii DSM12778.</title>
        <authorList>
            <person name="Tang B."/>
            <person name="Chang J."/>
        </authorList>
    </citation>
    <scope>NUCLEOTIDE SEQUENCE [LARGE SCALE GENOMIC DNA]</scope>
    <source>
        <strain evidence="1 2">DSM 12778</strain>
    </source>
</reference>
<evidence type="ECO:0000313" key="2">
    <source>
        <dbReference type="Proteomes" id="UP000235584"/>
    </source>
</evidence>
<dbReference type="PROSITE" id="PS51257">
    <property type="entry name" value="PROKAR_LIPOPROTEIN"/>
    <property type="match status" value="1"/>
</dbReference>
<evidence type="ECO:0000313" key="1">
    <source>
        <dbReference type="EMBL" id="AUN97201.1"/>
    </source>
</evidence>
<dbReference type="SUPFAM" id="SSF55486">
    <property type="entry name" value="Metalloproteases ('zincins'), catalytic domain"/>
    <property type="match status" value="1"/>
</dbReference>
<dbReference type="GO" id="GO:0008237">
    <property type="term" value="F:metallopeptidase activity"/>
    <property type="evidence" value="ECO:0007669"/>
    <property type="project" value="InterPro"/>
</dbReference>
<dbReference type="InterPro" id="IPR024079">
    <property type="entry name" value="MetalloPept_cat_dom_sf"/>
</dbReference>
<dbReference type="KEGG" id="bsto:C0V70_03570"/>
<name>A0A2K9NNU9_BACTC</name>
<gene>
    <name evidence="1" type="ORF">C0V70_03570</name>
</gene>
<dbReference type="AlphaFoldDB" id="A0A2K9NNU9"/>
<protein>
    <submittedName>
        <fullName evidence="1">Uncharacterized protein</fullName>
    </submittedName>
</protein>
<dbReference type="Proteomes" id="UP000235584">
    <property type="component" value="Chromosome"/>
</dbReference>
<organism evidence="1 2">
    <name type="scientific">Bacteriovorax stolpii</name>
    <name type="common">Bdellovibrio stolpii</name>
    <dbReference type="NCBI Taxonomy" id="960"/>
    <lineage>
        <taxon>Bacteria</taxon>
        <taxon>Pseudomonadati</taxon>
        <taxon>Bdellovibrionota</taxon>
        <taxon>Bacteriovoracia</taxon>
        <taxon>Bacteriovoracales</taxon>
        <taxon>Bacteriovoracaceae</taxon>
        <taxon>Bacteriovorax</taxon>
    </lineage>
</organism>